<evidence type="ECO:0000313" key="2">
    <source>
        <dbReference type="Proteomes" id="UP000664399"/>
    </source>
</evidence>
<gene>
    <name evidence="1" type="ORF">J2D75_05250</name>
</gene>
<dbReference type="Proteomes" id="UP000664399">
    <property type="component" value="Unassembled WGS sequence"/>
</dbReference>
<organism evidence="1 2">
    <name type="scientific">Acetobacter suratthaniensis</name>
    <dbReference type="NCBI Taxonomy" id="1502841"/>
    <lineage>
        <taxon>Bacteria</taxon>
        <taxon>Pseudomonadati</taxon>
        <taxon>Pseudomonadota</taxon>
        <taxon>Alphaproteobacteria</taxon>
        <taxon>Acetobacterales</taxon>
        <taxon>Acetobacteraceae</taxon>
        <taxon>Acetobacter</taxon>
    </lineage>
</organism>
<comment type="caution">
    <text evidence="1">The sequence shown here is derived from an EMBL/GenBank/DDBJ whole genome shotgun (WGS) entry which is preliminary data.</text>
</comment>
<dbReference type="RefSeq" id="WP_207853566.1">
    <property type="nucleotide sequence ID" value="NZ_JAFVMG010000003.1"/>
</dbReference>
<dbReference type="Pfam" id="PF13374">
    <property type="entry name" value="TPR_10"/>
    <property type="match status" value="1"/>
</dbReference>
<evidence type="ECO:0000313" key="1">
    <source>
        <dbReference type="EMBL" id="MBO1327884.1"/>
    </source>
</evidence>
<dbReference type="SUPFAM" id="SSF48452">
    <property type="entry name" value="TPR-like"/>
    <property type="match status" value="1"/>
</dbReference>
<accession>A0ABS3LJW3</accession>
<dbReference type="Gene3D" id="3.40.50.2000">
    <property type="entry name" value="Glycogen Phosphorylase B"/>
    <property type="match status" value="1"/>
</dbReference>
<dbReference type="Gene3D" id="1.25.40.10">
    <property type="entry name" value="Tetratricopeptide repeat domain"/>
    <property type="match status" value="1"/>
</dbReference>
<keyword evidence="2" id="KW-1185">Reference proteome</keyword>
<reference evidence="1 2" key="1">
    <citation type="submission" date="2021-03" db="EMBL/GenBank/DDBJ databases">
        <title>The complete genome sequence of Acetobacter suratthaniensis TBRC 1719.</title>
        <authorList>
            <person name="Charoenyingcharoen P."/>
            <person name="Yukphan P."/>
        </authorList>
    </citation>
    <scope>NUCLEOTIDE SEQUENCE [LARGE SCALE GENOMIC DNA]</scope>
    <source>
        <strain evidence="1 2">TBRC 1719</strain>
    </source>
</reference>
<protein>
    <submittedName>
        <fullName evidence="1">Glycosyltransferase family protein</fullName>
    </submittedName>
</protein>
<name>A0ABS3LJW3_9PROT</name>
<proteinExistence type="predicted"/>
<dbReference type="SUPFAM" id="SSF53756">
    <property type="entry name" value="UDP-Glycosyltransferase/glycogen phosphorylase"/>
    <property type="match status" value="1"/>
</dbReference>
<dbReference type="InterPro" id="IPR011990">
    <property type="entry name" value="TPR-like_helical_dom_sf"/>
</dbReference>
<dbReference type="EMBL" id="JAFVMG010000003">
    <property type="protein sequence ID" value="MBO1327884.1"/>
    <property type="molecule type" value="Genomic_DNA"/>
</dbReference>
<sequence length="521" mass="58421">MTAQPGAETASVTEKEIADLQAHPTPQTLYNTGVKLFLEQRGTEAFQLILDLVGKHLDDTNMIAAASSLLWEYTARHDVVVILMRHVVQREPYNLPAKLSLANALITTGEESEGYGLFAQLIEQNPTRRADLCENLSKVLLDTGRLDEAIRILEFWGQTGEETFALVNNMACALQNVGRSREALPWFKKAVELAEDKKRPAFGYAVSQIKAGDFKEGWYNYVQRDPIVDDESWWFVRLPRLRHGDNVAGKRVIVYQEQGFGDTLQFIRSAAWLLDAGADVTIAVPRPLVRLLTQSFPRATVKEIRPFGEKPEDGYDYSAPIPDLPYIVGVVSDETIPANIPYLRADPADIEKFAAMLPPGRPRIGLVWAGAQRIKAEFVLTDRRRSSNLQDMAAALTPIDATLINLQFGPPHRQILDWKGQPIADPMRNVSDMADTAAIMENLDLIISVDTSPLHLAGGLGRPTWLVSRRDACWRWRDEGDTTPWYPGMRIFRAKELSFVPTWKEVGAALHEWVANWKAPS</sequence>